<sequence>MALFAAYGVSAQDVKATIWAYSTEQCAGDGFSESTSMEIFDTNTVLSGGTWNCMYSSTSLPGFELVGGQYKIFVDETTIPDDCSLVLYQGAPKGDDTSQGECQTYYSSISNKNGACIETEIAPQYGYAMCCGTNCDAAAAPPPAKRMFEEEKARDVSLPAERSAKKGKIRDVAAHKRTAPLNNLSPRADCTFSGSGDSLTSFGVQQKVVSSMSCPAGAEDCSESGTFDYTSSDTNTFGVSTEIGAAFEIFSASVSFSTEVSHTESKSYTKQYTVTIPQGQSGYLTFQAKYECTPKGTLSGSDCAGLPTDKEGTACYPVFVSGLPDGQYLFVQDI</sequence>
<protein>
    <submittedName>
        <fullName evidence="1">Uncharacterized protein</fullName>
    </submittedName>
</protein>
<dbReference type="EMBL" id="ML977327">
    <property type="protein sequence ID" value="KAF2113742.1"/>
    <property type="molecule type" value="Genomic_DNA"/>
</dbReference>
<proteinExistence type="predicted"/>
<accession>A0A6A5Z2T9</accession>
<name>A0A6A5Z2T9_9PLEO</name>
<dbReference type="Proteomes" id="UP000799770">
    <property type="component" value="Unassembled WGS sequence"/>
</dbReference>
<evidence type="ECO:0000313" key="1">
    <source>
        <dbReference type="EMBL" id="KAF2113742.1"/>
    </source>
</evidence>
<dbReference type="InterPro" id="IPR045702">
    <property type="entry name" value="DUF6060"/>
</dbReference>
<dbReference type="SUPFAM" id="SSF56973">
    <property type="entry name" value="Aerolisin/ETX pore-forming domain"/>
    <property type="match status" value="1"/>
</dbReference>
<dbReference type="AlphaFoldDB" id="A0A6A5Z2T9"/>
<organism evidence="1 2">
    <name type="scientific">Lophiotrema nucula</name>
    <dbReference type="NCBI Taxonomy" id="690887"/>
    <lineage>
        <taxon>Eukaryota</taxon>
        <taxon>Fungi</taxon>
        <taxon>Dikarya</taxon>
        <taxon>Ascomycota</taxon>
        <taxon>Pezizomycotina</taxon>
        <taxon>Dothideomycetes</taxon>
        <taxon>Pleosporomycetidae</taxon>
        <taxon>Pleosporales</taxon>
        <taxon>Lophiotremataceae</taxon>
        <taxon>Lophiotrema</taxon>
    </lineage>
</organism>
<gene>
    <name evidence="1" type="ORF">BDV96DRAFT_647986</name>
</gene>
<reference evidence="1" key="1">
    <citation type="journal article" date="2020" name="Stud. Mycol.">
        <title>101 Dothideomycetes genomes: a test case for predicting lifestyles and emergence of pathogens.</title>
        <authorList>
            <person name="Haridas S."/>
            <person name="Albert R."/>
            <person name="Binder M."/>
            <person name="Bloem J."/>
            <person name="Labutti K."/>
            <person name="Salamov A."/>
            <person name="Andreopoulos B."/>
            <person name="Baker S."/>
            <person name="Barry K."/>
            <person name="Bills G."/>
            <person name="Bluhm B."/>
            <person name="Cannon C."/>
            <person name="Castanera R."/>
            <person name="Culley D."/>
            <person name="Daum C."/>
            <person name="Ezra D."/>
            <person name="Gonzalez J."/>
            <person name="Henrissat B."/>
            <person name="Kuo A."/>
            <person name="Liang C."/>
            <person name="Lipzen A."/>
            <person name="Lutzoni F."/>
            <person name="Magnuson J."/>
            <person name="Mondo S."/>
            <person name="Nolan M."/>
            <person name="Ohm R."/>
            <person name="Pangilinan J."/>
            <person name="Park H.-J."/>
            <person name="Ramirez L."/>
            <person name="Alfaro M."/>
            <person name="Sun H."/>
            <person name="Tritt A."/>
            <person name="Yoshinaga Y."/>
            <person name="Zwiers L.-H."/>
            <person name="Turgeon B."/>
            <person name="Goodwin S."/>
            <person name="Spatafora J."/>
            <person name="Crous P."/>
            <person name="Grigoriev I."/>
        </authorList>
    </citation>
    <scope>NUCLEOTIDE SEQUENCE</scope>
    <source>
        <strain evidence="1">CBS 627.86</strain>
    </source>
</reference>
<keyword evidence="2" id="KW-1185">Reference proteome</keyword>
<evidence type="ECO:0000313" key="2">
    <source>
        <dbReference type="Proteomes" id="UP000799770"/>
    </source>
</evidence>
<dbReference type="OrthoDB" id="3787932at2759"/>
<dbReference type="Pfam" id="PF19535">
    <property type="entry name" value="DUF6060"/>
    <property type="match status" value="1"/>
</dbReference>